<reference evidence="3" key="1">
    <citation type="submission" date="2017-09" db="EMBL/GenBank/DDBJ databases">
        <title>Depth-based differentiation of microbial function through sediment-hosted aquifers and enrichment of novel symbionts in the deep terrestrial subsurface.</title>
        <authorList>
            <person name="Probst A.J."/>
            <person name="Ladd B."/>
            <person name="Jarett J.K."/>
            <person name="Geller-Mcgrath D.E."/>
            <person name="Sieber C.M.K."/>
            <person name="Emerson J.B."/>
            <person name="Anantharaman K."/>
            <person name="Thomas B.C."/>
            <person name="Malmstrom R."/>
            <person name="Stieglmeier M."/>
            <person name="Klingl A."/>
            <person name="Woyke T."/>
            <person name="Ryan C.M."/>
            <person name="Banfield J.F."/>
        </authorList>
    </citation>
    <scope>NUCLEOTIDE SEQUENCE [LARGE SCALE GENOMIC DNA]</scope>
</reference>
<feature type="transmembrane region" description="Helical" evidence="1">
    <location>
        <begin position="27"/>
        <end position="48"/>
    </location>
</feature>
<feature type="transmembrane region" description="Helical" evidence="1">
    <location>
        <begin position="68"/>
        <end position="87"/>
    </location>
</feature>
<keyword evidence="1" id="KW-0472">Membrane</keyword>
<accession>A0A2H0W451</accession>
<name>A0A2H0W451_9BACT</name>
<keyword evidence="1" id="KW-0812">Transmembrane</keyword>
<sequence>MFIHKEIYNKIFHQPLFQLDLSGGKGILLIHNLLWVVGFTMIITAVGYALGLYDETENKKDFKIPKDVIYIFFIGLAIFLASFYVPIPIVRQ</sequence>
<dbReference type="EMBL" id="PEZY01000012">
    <property type="protein sequence ID" value="PIS06047.1"/>
    <property type="molecule type" value="Genomic_DNA"/>
</dbReference>
<evidence type="ECO:0000313" key="2">
    <source>
        <dbReference type="EMBL" id="PIS06047.1"/>
    </source>
</evidence>
<organism evidence="2 3">
    <name type="scientific">Candidatus Buchananbacteria bacterium CG10_big_fil_rev_8_21_14_0_10_33_19</name>
    <dbReference type="NCBI Taxonomy" id="1974525"/>
    <lineage>
        <taxon>Bacteria</taxon>
        <taxon>Candidatus Buchananiibacteriota</taxon>
    </lineage>
</organism>
<proteinExistence type="predicted"/>
<keyword evidence="1" id="KW-1133">Transmembrane helix</keyword>
<evidence type="ECO:0000313" key="3">
    <source>
        <dbReference type="Proteomes" id="UP000229056"/>
    </source>
</evidence>
<comment type="caution">
    <text evidence="2">The sequence shown here is derived from an EMBL/GenBank/DDBJ whole genome shotgun (WGS) entry which is preliminary data.</text>
</comment>
<dbReference type="AlphaFoldDB" id="A0A2H0W451"/>
<evidence type="ECO:0000256" key="1">
    <source>
        <dbReference type="SAM" id="Phobius"/>
    </source>
</evidence>
<protein>
    <submittedName>
        <fullName evidence="2">Uncharacterized protein</fullName>
    </submittedName>
</protein>
<gene>
    <name evidence="2" type="ORF">COT80_04760</name>
</gene>
<dbReference type="Proteomes" id="UP000229056">
    <property type="component" value="Unassembled WGS sequence"/>
</dbReference>